<accession>A0A382KJE9</accession>
<feature type="non-terminal residue" evidence="3">
    <location>
        <position position="1"/>
    </location>
</feature>
<evidence type="ECO:0000256" key="2">
    <source>
        <dbReference type="ARBA" id="ARBA00022729"/>
    </source>
</evidence>
<proteinExistence type="inferred from homology"/>
<dbReference type="PANTHER" id="PTHR30006">
    <property type="entry name" value="THIAMINE-BINDING PERIPLASMIC PROTEIN-RELATED"/>
    <property type="match status" value="1"/>
</dbReference>
<dbReference type="PIRSF" id="PIRSF002825">
    <property type="entry name" value="CfbpA"/>
    <property type="match status" value="1"/>
</dbReference>
<dbReference type="GO" id="GO:0030288">
    <property type="term" value="C:outer membrane-bounded periplasmic space"/>
    <property type="evidence" value="ECO:0007669"/>
    <property type="project" value="TreeGrafter"/>
</dbReference>
<dbReference type="EMBL" id="UINC01081070">
    <property type="protein sequence ID" value="SVC24590.1"/>
    <property type="molecule type" value="Genomic_DNA"/>
</dbReference>
<evidence type="ECO:0008006" key="4">
    <source>
        <dbReference type="Google" id="ProtNLM"/>
    </source>
</evidence>
<dbReference type="Gene3D" id="3.40.190.10">
    <property type="entry name" value="Periplasmic binding protein-like II"/>
    <property type="match status" value="2"/>
</dbReference>
<keyword evidence="2" id="KW-0732">Signal</keyword>
<dbReference type="InterPro" id="IPR026045">
    <property type="entry name" value="Ferric-bd"/>
</dbReference>
<reference evidence="3" key="1">
    <citation type="submission" date="2018-05" db="EMBL/GenBank/DDBJ databases">
        <authorList>
            <person name="Lanie J.A."/>
            <person name="Ng W.-L."/>
            <person name="Kazmierczak K.M."/>
            <person name="Andrzejewski T.M."/>
            <person name="Davidsen T.M."/>
            <person name="Wayne K.J."/>
            <person name="Tettelin H."/>
            <person name="Glass J.I."/>
            <person name="Rusch D."/>
            <person name="Podicherti R."/>
            <person name="Tsui H.-C.T."/>
            <person name="Winkler M.E."/>
        </authorList>
    </citation>
    <scope>NUCLEOTIDE SEQUENCE</scope>
</reference>
<gene>
    <name evidence="3" type="ORF">METZ01_LOCUS277444</name>
</gene>
<dbReference type="AlphaFoldDB" id="A0A382KJE9"/>
<dbReference type="CDD" id="cd13542">
    <property type="entry name" value="PBP2_FutA1_ilke"/>
    <property type="match status" value="1"/>
</dbReference>
<dbReference type="SUPFAM" id="SSF53850">
    <property type="entry name" value="Periplasmic binding protein-like II"/>
    <property type="match status" value="1"/>
</dbReference>
<sequence length="346" mass="37868">VEYNSVLSRAAIVVAVLGPALPLATAVAAEEVNLYSSRQPYLIKPLLDAFTAETDIKVNMVYMKKGMLERLKSEGINSPADLILTTDIGNLHNHDMAGLLQSIQSAILSSNIPAQYRHPAGNWFGLTARARVIYASKSRVKIGEVTTYEDLTHPKMKGRVCTRSGKHVYNVSLLASIVVAKGAQAARDWAKRLKANLARKPQGNDRAQVKAVFEGECDVAVGNTYYMGKMATNEKKPEQKEWAASVKIIFPNQKGRGAHVNVSGAAATKSAKNKANAIKLIEFLSNDAAQKIYAERNFEYPVKPGVAWHPLVASWGQFKADKAFLSKIADQRMLASKLLDQVSFNN</sequence>
<name>A0A382KJE9_9ZZZZ</name>
<protein>
    <recommendedName>
        <fullName evidence="4">Fe(3+) ABC transporter substrate-binding protein</fullName>
    </recommendedName>
</protein>
<dbReference type="PANTHER" id="PTHR30006:SF15">
    <property type="entry name" value="IRON-UTILIZATION PERIPLASMIC PROTEIN"/>
    <property type="match status" value="1"/>
</dbReference>
<comment type="similarity">
    <text evidence="1">Belongs to the bacterial solute-binding protein 1 family.</text>
</comment>
<dbReference type="Pfam" id="PF13343">
    <property type="entry name" value="SBP_bac_6"/>
    <property type="match status" value="1"/>
</dbReference>
<evidence type="ECO:0000256" key="1">
    <source>
        <dbReference type="ARBA" id="ARBA00008520"/>
    </source>
</evidence>
<organism evidence="3">
    <name type="scientific">marine metagenome</name>
    <dbReference type="NCBI Taxonomy" id="408172"/>
    <lineage>
        <taxon>unclassified sequences</taxon>
        <taxon>metagenomes</taxon>
        <taxon>ecological metagenomes</taxon>
    </lineage>
</organism>
<evidence type="ECO:0000313" key="3">
    <source>
        <dbReference type="EMBL" id="SVC24590.1"/>
    </source>
</evidence>